<feature type="transmembrane region" description="Helical" evidence="2">
    <location>
        <begin position="21"/>
        <end position="42"/>
    </location>
</feature>
<dbReference type="Pfam" id="PF07228">
    <property type="entry name" value="SpoIIE"/>
    <property type="match status" value="1"/>
</dbReference>
<dbReference type="SUPFAM" id="SSF81606">
    <property type="entry name" value="PP2C-like"/>
    <property type="match status" value="1"/>
</dbReference>
<accession>A0A0C7GBP2</accession>
<dbReference type="AlphaFoldDB" id="A0A0C7GBP2"/>
<feature type="transmembrane region" description="Helical" evidence="2">
    <location>
        <begin position="208"/>
        <end position="233"/>
    </location>
</feature>
<keyword evidence="2" id="KW-0812">Transmembrane</keyword>
<dbReference type="OrthoDB" id="9763774at2"/>
<dbReference type="SMART" id="SM00331">
    <property type="entry name" value="PP2C_SIG"/>
    <property type="match status" value="1"/>
</dbReference>
<dbReference type="InterPro" id="IPR045768">
    <property type="entry name" value="SpoIIE_N"/>
</dbReference>
<dbReference type="Pfam" id="PF19732">
    <property type="entry name" value="SpoIIE_N"/>
    <property type="match status" value="1"/>
</dbReference>
<dbReference type="Proteomes" id="UP000049127">
    <property type="component" value="Unassembled WGS sequence"/>
</dbReference>
<organism evidence="4 5">
    <name type="scientific">Paraclostridium sordellii</name>
    <name type="common">Clostridium sordellii</name>
    <dbReference type="NCBI Taxonomy" id="1505"/>
    <lineage>
        <taxon>Bacteria</taxon>
        <taxon>Bacillati</taxon>
        <taxon>Bacillota</taxon>
        <taxon>Clostridia</taxon>
        <taxon>Peptostreptococcales</taxon>
        <taxon>Peptostreptococcaceae</taxon>
        <taxon>Paraclostridium</taxon>
    </lineage>
</organism>
<feature type="transmembrane region" description="Helical" evidence="2">
    <location>
        <begin position="137"/>
        <end position="155"/>
    </location>
</feature>
<dbReference type="InterPro" id="IPR001932">
    <property type="entry name" value="PPM-type_phosphatase-like_dom"/>
</dbReference>
<evidence type="ECO:0000256" key="1">
    <source>
        <dbReference type="ARBA" id="ARBA00022801"/>
    </source>
</evidence>
<dbReference type="InterPro" id="IPR014221">
    <property type="entry name" value="SpoII_E"/>
</dbReference>
<feature type="domain" description="PPM-type phosphatase" evidence="3">
    <location>
        <begin position="584"/>
        <end position="785"/>
    </location>
</feature>
<evidence type="ECO:0000313" key="5">
    <source>
        <dbReference type="Proteomes" id="UP000049127"/>
    </source>
</evidence>
<keyword evidence="1 4" id="KW-0378">Hydrolase</keyword>
<dbReference type="NCBIfam" id="TIGR02865">
    <property type="entry name" value="spore_II_E"/>
    <property type="match status" value="1"/>
</dbReference>
<dbReference type="PANTHER" id="PTHR43156">
    <property type="entry name" value="STAGE II SPORULATION PROTEIN E-RELATED"/>
    <property type="match status" value="1"/>
</dbReference>
<proteinExistence type="predicted"/>
<dbReference type="GO" id="GO:0004722">
    <property type="term" value="F:protein serine/threonine phosphatase activity"/>
    <property type="evidence" value="ECO:0007669"/>
    <property type="project" value="UniProtKB-EC"/>
</dbReference>
<dbReference type="PANTHER" id="PTHR43156:SF2">
    <property type="entry name" value="STAGE II SPORULATION PROTEIN E"/>
    <property type="match status" value="1"/>
</dbReference>
<dbReference type="PROSITE" id="PS51746">
    <property type="entry name" value="PPM_2"/>
    <property type="match status" value="1"/>
</dbReference>
<protein>
    <submittedName>
        <fullName evidence="4">Phosphoprotein phosphatase</fullName>
        <ecNumber evidence="4">3.1.3.16</ecNumber>
    </submittedName>
</protein>
<evidence type="ECO:0000256" key="2">
    <source>
        <dbReference type="SAM" id="Phobius"/>
    </source>
</evidence>
<dbReference type="RefSeq" id="WP_055343230.1">
    <property type="nucleotide sequence ID" value="NZ_CDNI01000026.1"/>
</dbReference>
<dbReference type="InterPro" id="IPR052016">
    <property type="entry name" value="Bact_Sigma-Reg"/>
</dbReference>
<reference evidence="4 5" key="1">
    <citation type="submission" date="2015-01" db="EMBL/GenBank/DDBJ databases">
        <authorList>
            <person name="Aslett A.Martin."/>
            <person name="De Silva Nishadi"/>
        </authorList>
    </citation>
    <scope>NUCLEOTIDE SEQUENCE [LARGE SCALE GENOMIC DNA]</scope>
    <source>
        <strain evidence="4 5">R28058</strain>
    </source>
</reference>
<feature type="transmembrane region" description="Helical" evidence="2">
    <location>
        <begin position="175"/>
        <end position="196"/>
    </location>
</feature>
<keyword evidence="2" id="KW-0472">Membrane</keyword>
<dbReference type="Gene3D" id="3.60.40.10">
    <property type="entry name" value="PPM-type phosphatase domain"/>
    <property type="match status" value="1"/>
</dbReference>
<evidence type="ECO:0000313" key="4">
    <source>
        <dbReference type="EMBL" id="CEP41613.1"/>
    </source>
</evidence>
<name>A0A0C7GBP2_PARSO</name>
<feature type="transmembrane region" description="Helical" evidence="2">
    <location>
        <begin position="85"/>
        <end position="102"/>
    </location>
</feature>
<dbReference type="InterPro" id="IPR036457">
    <property type="entry name" value="PPM-type-like_dom_sf"/>
</dbReference>
<dbReference type="SMART" id="SM00332">
    <property type="entry name" value="PP2Cc"/>
    <property type="match status" value="1"/>
</dbReference>
<evidence type="ECO:0000259" key="3">
    <source>
        <dbReference type="PROSITE" id="PS51746"/>
    </source>
</evidence>
<gene>
    <name evidence="4" type="primary">spoIIE</name>
    <name evidence="4" type="ORF">R28058_32031</name>
</gene>
<feature type="transmembrane region" description="Helical" evidence="2">
    <location>
        <begin position="114"/>
        <end position="131"/>
    </location>
</feature>
<sequence length="788" mass="88896">MQRSLVASKNNISLKNIIKFSILDSNTLILCMIGFLLSRAMVVDNIAPLGVAFFICVSTIDKYKNPVFIATIAGTLISFNQSSNIIKYVICLIFIQLISKNIKNIKSINKLSTTGMLIILPLSIGQALIFGNYVYNVSIALVECVLMFISTYIFYYGVSIINKRASRKVTSSEEIIALTIIITFSIIGIGNINIFGVSVRNVLSNMMIILFAISGGAALGASSGVIIGLVYFINNLTSSLYMGIYSFAGLIAGGFNKVNKYLSMAGYILGWSVIYIYTSGAGASFMEMRDILIASALVVLIPDEFINNISKFFKIDSGVSDGIEDYLDRSREITNNRLRGMYKTYSDLANTFDRIREKEKILDQKDIAHVIDMVHNDECKKCGMKRRCWEAKFNYTYTMFNRILEQLEENGELSLDNIPIDFKKDCIKPESIVKTSNYYYKMFVLDYSWQQKFSENRKLVANQIRYMSKSIECMATELDRDITFDMDMERNILVELDRNGISVKKLNYISKDKDEFEVLIEKEICKDNKLCENKIVNIVSKIVGQELVANKVGCTCLGESCKIKLSKKQEYRVITEVSNMSKDGYIISGDNYTYMEVSEGKYMMAISDGMGKGRKAYEESSVTIDILEKMMDSKIDEEIIIDTINNILMLKSSDEMFSTLDLAMVDLNKGILNTIKMGACSTYIKRDNGDIELISTESLPVGILSDVNIERDSRKLKDGDYIIMVSDGIIDAGKNKNLGDNWLIYFLKNLDISNPKDISKDILNKALDIQNDNIYDDMTVLVSKIYKN</sequence>
<feature type="transmembrane region" description="Helical" evidence="2">
    <location>
        <begin position="264"/>
        <end position="285"/>
    </location>
</feature>
<keyword evidence="2" id="KW-1133">Transmembrane helix</keyword>
<dbReference type="EC" id="3.1.3.16" evidence="4"/>
<dbReference type="EMBL" id="CEKZ01000026">
    <property type="protein sequence ID" value="CEP41613.1"/>
    <property type="molecule type" value="Genomic_DNA"/>
</dbReference>
<feature type="transmembrane region" description="Helical" evidence="2">
    <location>
        <begin position="240"/>
        <end position="258"/>
    </location>
</feature>